<dbReference type="EMBL" id="BK010624">
    <property type="protein sequence ID" value="DAC76453.1"/>
    <property type="molecule type" value="Genomic_DNA"/>
</dbReference>
<dbReference type="RefSeq" id="WP_078406552.1">
    <property type="nucleotide sequence ID" value="NZ_CP016372.1"/>
</dbReference>
<reference evidence="1" key="4">
    <citation type="journal article" date="2016" name="Sci. Rep.">
        <title>Genomic epidemiology and global diversity of the emerging bacterial pathogen Elizabethkingia anophelis.</title>
        <authorList>
            <person name="Breurec S."/>
            <person name="Criscuolo A."/>
            <person name="Diancourt L."/>
            <person name="Rendueles O."/>
            <person name="Vandenbogaert M."/>
            <person name="Passet V."/>
            <person name="Caro V."/>
            <person name="Rocha E.P."/>
            <person name="Touchon M."/>
            <person name="Brisse S."/>
        </authorList>
    </citation>
    <scope>NUCLEOTIDE SEQUENCE</scope>
</reference>
<reference evidence="1" key="5">
    <citation type="journal article" date="2017" name="Genome Announc.">
        <title>Complete Circularized Genome Sequences of Four Strains of Elizabethkingia anophelis, Including Two Novel Strains Isolated from Wild-Caught Anopheles sinensis.</title>
        <authorList>
            <person name="Pei D."/>
            <person name="Nicholson A.C."/>
            <person name="Jiang J."/>
            <person name="Chen H."/>
            <person name="Whitney A.M."/>
            <person name="Villarma A."/>
            <person name="Bell M."/>
            <person name="Humrighouse B."/>
            <person name="Rowe L.A."/>
            <person name="Sheth M."/>
            <person name="Batra D."/>
            <person name="Juieng P."/>
            <person name="Loparev V.N."/>
            <person name="McQuiston J.R."/>
            <person name="Lan Y."/>
            <person name="Ma Y."/>
            <person name="Xu J."/>
        </authorList>
    </citation>
    <scope>NUCLEOTIDE SEQUENCE</scope>
</reference>
<evidence type="ECO:0000313" key="1">
    <source>
        <dbReference type="EMBL" id="DAC76453.1"/>
    </source>
</evidence>
<proteinExistence type="predicted"/>
<reference evidence="1" key="8">
    <citation type="journal article" date="2018" name="J. ISSAAS">
        <title>In Silico Identification of Three Types of Integrative and Conjugative Elements (ICEs) in Elizabethkingia anophelis Strains Isolated from Around the World.</title>
        <authorList>
            <person name="Xu J."/>
            <person name="Pei D."/>
            <person name="Nicholson A."/>
            <person name="Lan Y."/>
            <person name="Xia Q."/>
        </authorList>
    </citation>
    <scope>NUCLEOTIDE SEQUENCE</scope>
</reference>
<reference evidence="1" key="3">
    <citation type="journal article" date="2016" name="Genome Announc.">
        <title>Complete Genome Sequences of Four Strains from the 2015-2016 Elizabethkingia anophelis Outbreak.</title>
        <authorList>
            <person name="Nicholson A.C."/>
            <person name="Whitney A.M."/>
            <person name="Emery B.D."/>
            <person name="Bell M.E."/>
            <person name="Gartin J.T."/>
            <person name="Humrighouse B.W."/>
            <person name="Loparev V.N."/>
            <person name="Batra D."/>
            <person name="Sheth M."/>
            <person name="Rowe L.A."/>
            <person name="Juieng P."/>
            <person name="Knipe K."/>
            <person name="Gulvik C."/>
            <person name="McQuiston J.R."/>
        </authorList>
    </citation>
    <scope>NUCLEOTIDE SEQUENCE</scope>
</reference>
<reference evidence="1" key="1">
    <citation type="journal article" date="2014" name="Genome Biol. Evol.">
        <title>Comparative genomic analysis of malaria mosquito vector-associated novel pathogen Elizabethkingia anophelis.</title>
        <authorList>
            <person name="Teo J."/>
            <person name="Tan S.Y."/>
            <person name="Liu Y."/>
            <person name="Tay M."/>
            <person name="Ding Y."/>
            <person name="Li Y."/>
            <person name="Kjelleberg S."/>
            <person name="Givskov M."/>
            <person name="Lin R.T."/>
            <person name="Yang L."/>
        </authorList>
    </citation>
    <scope>NUCLEOTIDE SEQUENCE</scope>
</reference>
<dbReference type="KEGG" id="een:BBD30_01730"/>
<reference evidence="1" key="6">
    <citation type="journal article" date="2017" name="Nat. Commun.">
        <title>Evolutionary dynamics and genomic features of the Elizabethkingia anophelis 2015 to 2016 Wisconsin outbreak strain.</title>
        <authorList>
            <person name="Perrin A."/>
            <person name="Larsonneur E."/>
            <person name="Nicholson A.C."/>
            <person name="Edwards D.J."/>
            <person name="Gundlach K.M."/>
            <person name="Whitney A.M."/>
            <person name="Gulvik C.A."/>
            <person name="Bell M.E."/>
            <person name="Rendueles O."/>
            <person name="Cury J."/>
            <person name="Hugon P."/>
            <person name="Clermont D."/>
            <person name="Enouf V."/>
            <person name="Loparev V."/>
            <person name="Juieng P."/>
            <person name="Monson T."/>
            <person name="Warshauer D."/>
            <person name="Elbadawi L.I."/>
            <person name="Walters M.S."/>
            <person name="Crist M.B."/>
            <person name="Noble-Wang J."/>
            <person name="Borlaug G."/>
            <person name="Rocha E.P.C."/>
            <person name="Criscuolo A."/>
            <person name="Touchon M."/>
            <person name="Davis J.P."/>
            <person name="Holt K.E."/>
            <person name="McQuiston J.R."/>
            <person name="Brisse S."/>
        </authorList>
    </citation>
    <scope>NUCLEOTIDE SEQUENCE</scope>
</reference>
<dbReference type="AlphaFoldDB" id="A0A455ZHW7"/>
<sequence length="124" mass="14380">MDENLKKSLLAFENALKTIDKERLDQIIDQIDKIENSTEELGILNYFNSVQHEFERIYGMEIFHDVINVDIYDQISSINNNYIPDTKAKFNNSNREIIYNISINGNELDQNYDVVNTDTDALAA</sequence>
<accession>A0A455ZHW7</accession>
<reference evidence="1" key="7">
    <citation type="journal article" date="2017" name="Sci. Rep.">
        <title>Genomic features, phylogenetic relationships, and comparative genomics of Elizabethkingia anophelis strain EM361-97 isolated in Taiwan.</title>
        <authorList>
            <person name="Lin J.N."/>
            <person name="Lai C.H."/>
            <person name="Yang C.H."/>
            <person name="Huang Y.H."/>
            <person name="Lin H.H."/>
        </authorList>
    </citation>
    <scope>NUCLEOTIDE SEQUENCE</scope>
</reference>
<protein>
    <submittedName>
        <fullName evidence="1">Uncharacterized protein</fullName>
    </submittedName>
</protein>
<organism evidence="1">
    <name type="scientific">Elizabethkingia anophelis</name>
    <dbReference type="NCBI Taxonomy" id="1117645"/>
    <lineage>
        <taxon>Bacteria</taxon>
        <taxon>Pseudomonadati</taxon>
        <taxon>Bacteroidota</taxon>
        <taxon>Flavobacteriia</taxon>
        <taxon>Flavobacteriales</taxon>
        <taxon>Weeksellaceae</taxon>
        <taxon>Elizabethkingia</taxon>
    </lineage>
</organism>
<reference evidence="1" key="2">
    <citation type="journal article" date="2014" name="PLoS ONE">
        <title>Insights from the genome annotation of Elizabethkingia anophelis from the malaria vector Anopheles gambiae.</title>
        <authorList>
            <person name="Kukutla P."/>
            <person name="Lindberg B.G."/>
            <person name="Pei D."/>
            <person name="Rayl M."/>
            <person name="Yu W."/>
            <person name="Steritz M."/>
            <person name="Faye I."/>
            <person name="Xu J."/>
        </authorList>
    </citation>
    <scope>NUCLEOTIDE SEQUENCE</scope>
</reference>
<gene>
    <name evidence="1" type="primary">ICEEaIII(15)_JM-87_63879_63505</name>
</gene>
<name>A0A455ZHW7_9FLAO</name>